<gene>
    <name evidence="1" type="ORF">PHPALM_10087</name>
</gene>
<name>A0A2P4Y5K8_9STRA</name>
<sequence length="67" mass="7902">MDEDPVMAEGRISTMLMDQEWDTRAWNTTKIQTAVDTLYEEIEHSEDDSRRELAKTMLLRLMETHEG</sequence>
<reference evidence="1 2" key="1">
    <citation type="journal article" date="2017" name="Genome Biol. Evol.">
        <title>Phytophthora megakarya and P. palmivora, closely related causal agents of cacao black pod rot, underwent increases in genome sizes and gene numbers by different mechanisms.</title>
        <authorList>
            <person name="Ali S.S."/>
            <person name="Shao J."/>
            <person name="Lary D.J."/>
            <person name="Kronmiller B."/>
            <person name="Shen D."/>
            <person name="Strem M.D."/>
            <person name="Amoako-Attah I."/>
            <person name="Akrofi A.Y."/>
            <person name="Begoude B.A."/>
            <person name="Ten Hoopen G.M."/>
            <person name="Coulibaly K."/>
            <person name="Kebe B.I."/>
            <person name="Melnick R.L."/>
            <person name="Guiltinan M.J."/>
            <person name="Tyler B.M."/>
            <person name="Meinhardt L.W."/>
            <person name="Bailey B.A."/>
        </authorList>
    </citation>
    <scope>NUCLEOTIDE SEQUENCE [LARGE SCALE GENOMIC DNA]</scope>
    <source>
        <strain evidence="2">sbr112.9</strain>
    </source>
</reference>
<dbReference type="AlphaFoldDB" id="A0A2P4Y5K8"/>
<proteinExistence type="predicted"/>
<evidence type="ECO:0000313" key="1">
    <source>
        <dbReference type="EMBL" id="POM73098.1"/>
    </source>
</evidence>
<dbReference type="Proteomes" id="UP000237271">
    <property type="component" value="Unassembled WGS sequence"/>
</dbReference>
<keyword evidence="2" id="KW-1185">Reference proteome</keyword>
<comment type="caution">
    <text evidence="1">The sequence shown here is derived from an EMBL/GenBank/DDBJ whole genome shotgun (WGS) entry which is preliminary data.</text>
</comment>
<feature type="non-terminal residue" evidence="1">
    <location>
        <position position="67"/>
    </location>
</feature>
<evidence type="ECO:0000313" key="2">
    <source>
        <dbReference type="Proteomes" id="UP000237271"/>
    </source>
</evidence>
<accession>A0A2P4Y5K8</accession>
<dbReference type="EMBL" id="NCKW01005291">
    <property type="protein sequence ID" value="POM73098.1"/>
    <property type="molecule type" value="Genomic_DNA"/>
</dbReference>
<protein>
    <submittedName>
        <fullName evidence="1">Uncharacterized protein</fullName>
    </submittedName>
</protein>
<organism evidence="1 2">
    <name type="scientific">Phytophthora palmivora</name>
    <dbReference type="NCBI Taxonomy" id="4796"/>
    <lineage>
        <taxon>Eukaryota</taxon>
        <taxon>Sar</taxon>
        <taxon>Stramenopiles</taxon>
        <taxon>Oomycota</taxon>
        <taxon>Peronosporomycetes</taxon>
        <taxon>Peronosporales</taxon>
        <taxon>Peronosporaceae</taxon>
        <taxon>Phytophthora</taxon>
    </lineage>
</organism>
<dbReference type="OrthoDB" id="162277at2759"/>